<dbReference type="SUPFAM" id="SSF109604">
    <property type="entry name" value="HD-domain/PDEase-like"/>
    <property type="match status" value="1"/>
</dbReference>
<dbReference type="PANTHER" id="PTHR35795:SF1">
    <property type="entry name" value="BIS(5'-NUCLEOSYL)-TETRAPHOSPHATASE, SYMMETRICAL"/>
    <property type="match status" value="1"/>
</dbReference>
<dbReference type="OrthoDB" id="9803619at2"/>
<evidence type="ECO:0000313" key="4">
    <source>
        <dbReference type="Proteomes" id="UP000076268"/>
    </source>
</evidence>
<gene>
    <name evidence="3" type="ORF">AXX12_02550</name>
</gene>
<reference evidence="3 4" key="1">
    <citation type="submission" date="2016-02" db="EMBL/GenBank/DDBJ databases">
        <title>Anaerosporomusa subterraneum gen. nov., sp. nov., a spore-forming obligate anaerobe isolated from saprolite.</title>
        <authorList>
            <person name="Choi J.K."/>
            <person name="Shah M."/>
            <person name="Yee N."/>
        </authorList>
    </citation>
    <scope>NUCLEOTIDE SEQUENCE [LARGE SCALE GENOMIC DNA]</scope>
    <source>
        <strain evidence="3 4">RU4</strain>
    </source>
</reference>
<name>A0A154BSY9_ANASB</name>
<dbReference type="Proteomes" id="UP000076268">
    <property type="component" value="Unassembled WGS sequence"/>
</dbReference>
<dbReference type="PROSITE" id="PS51831">
    <property type="entry name" value="HD"/>
    <property type="match status" value="1"/>
</dbReference>
<dbReference type="InterPro" id="IPR006674">
    <property type="entry name" value="HD_domain"/>
</dbReference>
<dbReference type="AlphaFoldDB" id="A0A154BSY9"/>
<dbReference type="InterPro" id="IPR003607">
    <property type="entry name" value="HD/PDEase_dom"/>
</dbReference>
<dbReference type="PANTHER" id="PTHR35795">
    <property type="entry name" value="SLR1885 PROTEIN"/>
    <property type="match status" value="1"/>
</dbReference>
<dbReference type="InterPro" id="IPR006261">
    <property type="entry name" value="dGTPase"/>
</dbReference>
<dbReference type="GO" id="GO:0016793">
    <property type="term" value="F:triphosphoric monoester hydrolase activity"/>
    <property type="evidence" value="ECO:0007669"/>
    <property type="project" value="InterPro"/>
</dbReference>
<dbReference type="NCBIfam" id="TIGR01353">
    <property type="entry name" value="dGTP_triPase"/>
    <property type="match status" value="1"/>
</dbReference>
<organism evidence="3 4">
    <name type="scientific">Anaerosporomusa subterranea</name>
    <dbReference type="NCBI Taxonomy" id="1794912"/>
    <lineage>
        <taxon>Bacteria</taxon>
        <taxon>Bacillati</taxon>
        <taxon>Bacillota</taxon>
        <taxon>Negativicutes</taxon>
        <taxon>Acetonemataceae</taxon>
        <taxon>Anaerosporomusa</taxon>
    </lineage>
</organism>
<keyword evidence="1 3" id="KW-0378">Hydrolase</keyword>
<proteinExistence type="predicted"/>
<dbReference type="EMBL" id="LSGP01000013">
    <property type="protein sequence ID" value="KYZ77042.1"/>
    <property type="molecule type" value="Genomic_DNA"/>
</dbReference>
<keyword evidence="4" id="KW-1185">Reference proteome</keyword>
<sequence>MTVRERIEELELKILSPYAAKSRNADREREELPCEFRTAFQRDRDRVIHSKSFRRLKHKTQVYISPGDHYRMRMTHSLEVAQISRTIARGLMLNEDLTEAIALAHDVGHTPFGHSGEYALQDILGQFRHNEQSLRVVEYLEKEGRGLNLTLEVKDGILNHTGDQEPITLEGCIVRAGDRIAYLCHDYDDGLRAGMLKCADLPTGVSKVLGHNPSEMITVMVADIITQSADKSEVRMSPAVRQAMDEFRQFMFAKIYHSQDLEHDRKKAKYVIHKLYEYFLANPEELPTDYREREDRWGLSTTVVDYIAGLTDQYAIHLFHHLFIPSTWGGSGSERWKKECI</sequence>
<dbReference type="Gene3D" id="1.10.3210.10">
    <property type="entry name" value="Hypothetical protein af1432"/>
    <property type="match status" value="1"/>
</dbReference>
<dbReference type="NCBIfam" id="NF002327">
    <property type="entry name" value="PRK01286.1-2"/>
    <property type="match status" value="1"/>
</dbReference>
<protein>
    <submittedName>
        <fullName evidence="3">Deoxyguanosinetriphosphate triphosphohydrolase</fullName>
    </submittedName>
</protein>
<evidence type="ECO:0000313" key="3">
    <source>
        <dbReference type="EMBL" id="KYZ77042.1"/>
    </source>
</evidence>
<dbReference type="Pfam" id="PF13286">
    <property type="entry name" value="HD_assoc"/>
    <property type="match status" value="1"/>
</dbReference>
<feature type="domain" description="HD" evidence="2">
    <location>
        <begin position="73"/>
        <end position="183"/>
    </location>
</feature>
<evidence type="ECO:0000256" key="1">
    <source>
        <dbReference type="ARBA" id="ARBA00022801"/>
    </source>
</evidence>
<evidence type="ECO:0000259" key="2">
    <source>
        <dbReference type="PROSITE" id="PS51831"/>
    </source>
</evidence>
<dbReference type="SMART" id="SM00471">
    <property type="entry name" value="HDc"/>
    <property type="match status" value="1"/>
</dbReference>
<dbReference type="STRING" id="1794912.AXX12_02550"/>
<dbReference type="RefSeq" id="WP_066238639.1">
    <property type="nucleotide sequence ID" value="NZ_LSGP01000013.1"/>
</dbReference>
<comment type="caution">
    <text evidence="3">The sequence shown here is derived from an EMBL/GenBank/DDBJ whole genome shotgun (WGS) entry which is preliminary data.</text>
</comment>
<accession>A0A154BSY9</accession>
<dbReference type="InterPro" id="IPR051094">
    <property type="entry name" value="Diverse_Catalytic_Enzymes"/>
</dbReference>
<dbReference type="Pfam" id="PF01966">
    <property type="entry name" value="HD"/>
    <property type="match status" value="1"/>
</dbReference>
<dbReference type="CDD" id="cd00077">
    <property type="entry name" value="HDc"/>
    <property type="match status" value="1"/>
</dbReference>
<dbReference type="InterPro" id="IPR026875">
    <property type="entry name" value="PHydrolase_assoc_dom"/>
</dbReference>